<keyword evidence="4 6" id="KW-1133">Transmembrane helix</keyword>
<accession>A0AAV1UW26</accession>
<feature type="transmembrane region" description="Helical" evidence="6">
    <location>
        <begin position="37"/>
        <end position="63"/>
    </location>
</feature>
<evidence type="ECO:0000313" key="9">
    <source>
        <dbReference type="Proteomes" id="UP001162060"/>
    </source>
</evidence>
<keyword evidence="3 6" id="KW-0812">Transmembrane</keyword>
<feature type="transmembrane region" description="Helical" evidence="6">
    <location>
        <begin position="75"/>
        <end position="98"/>
    </location>
</feature>
<evidence type="ECO:0000256" key="3">
    <source>
        <dbReference type="ARBA" id="ARBA00022692"/>
    </source>
</evidence>
<dbReference type="Pfam" id="PF01061">
    <property type="entry name" value="ABC2_membrane"/>
    <property type="match status" value="1"/>
</dbReference>
<dbReference type="AlphaFoldDB" id="A0AAV1UW26"/>
<dbReference type="GO" id="GO:0016020">
    <property type="term" value="C:membrane"/>
    <property type="evidence" value="ECO:0007669"/>
    <property type="project" value="UniProtKB-SubCell"/>
</dbReference>
<evidence type="ECO:0000256" key="4">
    <source>
        <dbReference type="ARBA" id="ARBA00022989"/>
    </source>
</evidence>
<organism evidence="8 9">
    <name type="scientific">Peronospora matthiolae</name>
    <dbReference type="NCBI Taxonomy" id="2874970"/>
    <lineage>
        <taxon>Eukaryota</taxon>
        <taxon>Sar</taxon>
        <taxon>Stramenopiles</taxon>
        <taxon>Oomycota</taxon>
        <taxon>Peronosporomycetes</taxon>
        <taxon>Peronosporales</taxon>
        <taxon>Peronosporaceae</taxon>
        <taxon>Peronospora</taxon>
    </lineage>
</organism>
<comment type="caution">
    <text evidence="8">The sequence shown here is derived from an EMBL/GenBank/DDBJ whole genome shotgun (WGS) entry which is preliminary data.</text>
</comment>
<sequence length="175" mass="19732">MTTLYQGYVTYVACLPFTLRKRAVYYRKCDAQTYNTIYYFLGIMFIDTPYVFASSLLFTIVFFPLLGIWSFSTAVLYWLNISLSVLMQTILGQLLAYLLSSGKVVAVVGVLMNVMFLLFAGFNPPAAAIPDRDQWLFDVTPKRYSLLILVSLAFGICPEDPVFGEVTKGFTNARS</sequence>
<evidence type="ECO:0000313" key="8">
    <source>
        <dbReference type="EMBL" id="CAK7937379.1"/>
    </source>
</evidence>
<gene>
    <name evidence="8" type="ORF">PM001_LOCUS22529</name>
</gene>
<feature type="transmembrane region" description="Helical" evidence="6">
    <location>
        <begin position="104"/>
        <end position="122"/>
    </location>
</feature>
<evidence type="ECO:0000256" key="2">
    <source>
        <dbReference type="ARBA" id="ARBA00022448"/>
    </source>
</evidence>
<comment type="subcellular location">
    <subcellularLocation>
        <location evidence="1">Membrane</location>
        <topology evidence="1">Multi-pass membrane protein</topology>
    </subcellularLocation>
</comment>
<evidence type="ECO:0000259" key="7">
    <source>
        <dbReference type="Pfam" id="PF01061"/>
    </source>
</evidence>
<dbReference type="PANTHER" id="PTHR19241">
    <property type="entry name" value="ATP-BINDING CASSETTE TRANSPORTER"/>
    <property type="match status" value="1"/>
</dbReference>
<feature type="domain" description="ABC-2 type transporter transmembrane" evidence="7">
    <location>
        <begin position="1"/>
        <end position="151"/>
    </location>
</feature>
<dbReference type="Proteomes" id="UP001162060">
    <property type="component" value="Unassembled WGS sequence"/>
</dbReference>
<evidence type="ECO:0000256" key="1">
    <source>
        <dbReference type="ARBA" id="ARBA00004141"/>
    </source>
</evidence>
<keyword evidence="2" id="KW-0813">Transport</keyword>
<name>A0AAV1UW26_9STRA</name>
<evidence type="ECO:0000256" key="6">
    <source>
        <dbReference type="SAM" id="Phobius"/>
    </source>
</evidence>
<dbReference type="InterPro" id="IPR013525">
    <property type="entry name" value="ABC2_TM"/>
</dbReference>
<keyword evidence="5 6" id="KW-0472">Membrane</keyword>
<protein>
    <recommendedName>
        <fullName evidence="7">ABC-2 type transporter transmembrane domain-containing protein</fullName>
    </recommendedName>
</protein>
<reference evidence="8" key="1">
    <citation type="submission" date="2024-01" db="EMBL/GenBank/DDBJ databases">
        <authorList>
            <person name="Webb A."/>
        </authorList>
    </citation>
    <scope>NUCLEOTIDE SEQUENCE</scope>
    <source>
        <strain evidence="8">Pm1</strain>
    </source>
</reference>
<proteinExistence type="predicted"/>
<dbReference type="GO" id="GO:0140359">
    <property type="term" value="F:ABC-type transporter activity"/>
    <property type="evidence" value="ECO:0007669"/>
    <property type="project" value="InterPro"/>
</dbReference>
<dbReference type="EMBL" id="CAKLBY020000227">
    <property type="protein sequence ID" value="CAK7937379.1"/>
    <property type="molecule type" value="Genomic_DNA"/>
</dbReference>
<evidence type="ECO:0000256" key="5">
    <source>
        <dbReference type="ARBA" id="ARBA00023136"/>
    </source>
</evidence>